<evidence type="ECO:0000256" key="5">
    <source>
        <dbReference type="ARBA" id="ARBA00022737"/>
    </source>
</evidence>
<evidence type="ECO:0000313" key="8">
    <source>
        <dbReference type="Proteomes" id="UP001186944"/>
    </source>
</evidence>
<evidence type="ECO:0000256" key="3">
    <source>
        <dbReference type="ARBA" id="ARBA00021234"/>
    </source>
</evidence>
<dbReference type="Pfam" id="PF19281">
    <property type="entry name" value="PHYHIP_C"/>
    <property type="match status" value="1"/>
</dbReference>
<dbReference type="GO" id="GO:0005634">
    <property type="term" value="C:nucleus"/>
    <property type="evidence" value="ECO:0007669"/>
    <property type="project" value="TreeGrafter"/>
</dbReference>
<dbReference type="InterPro" id="IPR001680">
    <property type="entry name" value="WD40_rpt"/>
</dbReference>
<evidence type="ECO:0000256" key="2">
    <source>
        <dbReference type="ARBA" id="ARBA00005434"/>
    </source>
</evidence>
<dbReference type="Proteomes" id="UP001186944">
    <property type="component" value="Unassembled WGS sequence"/>
</dbReference>
<dbReference type="AlphaFoldDB" id="A0AA88YJZ3"/>
<comment type="similarity">
    <text evidence="2">Belongs to the WD repeat DDB2/WDR76 family.</text>
</comment>
<organism evidence="7 8">
    <name type="scientific">Pinctada imbricata</name>
    <name type="common">Atlantic pearl-oyster</name>
    <name type="synonym">Pinctada martensii</name>
    <dbReference type="NCBI Taxonomy" id="66713"/>
    <lineage>
        <taxon>Eukaryota</taxon>
        <taxon>Metazoa</taxon>
        <taxon>Spiralia</taxon>
        <taxon>Lophotrochozoa</taxon>
        <taxon>Mollusca</taxon>
        <taxon>Bivalvia</taxon>
        <taxon>Autobranchia</taxon>
        <taxon>Pteriomorphia</taxon>
        <taxon>Pterioida</taxon>
        <taxon>Pterioidea</taxon>
        <taxon>Pteriidae</taxon>
        <taxon>Pinctada</taxon>
    </lineage>
</organism>
<evidence type="ECO:0000313" key="7">
    <source>
        <dbReference type="EMBL" id="KAK3103121.1"/>
    </source>
</evidence>
<gene>
    <name evidence="7" type="ORF">FSP39_016628</name>
</gene>
<dbReference type="InterPro" id="IPR015943">
    <property type="entry name" value="WD40/YVTN_repeat-like_dom_sf"/>
</dbReference>
<sequence length="721" mass="81710">MNKRTEDFHNLFKNLMHHIGALLRVSLRLQRITPEVLPLPPEPVAVHIPVQEHVSTYIYLYLYIGVSLRLQRITPEGLPLPPEPVAVHVPVEEHPRNPPGPLQMTEYMVKSFTVEEHNKFVNSLRGEEKKQLIEPSTQPLSDVVKDFKKLTIGEKGVMKVVADRTFSLDIYPGSDRVLAAAGNKWGKLGFWDVLCKRDDSFDGVLAYTPHSRPINCTRFSPYNWSQVFTSSYDGTLRSCDIEKGVFDEIYSLTEDSSLLKSFDFLSAHSLLVSQQDGDVALVDTRAKGAEAEHLYWLHDKSLRTLSIHPVDKNIFVTASTDNHDNHTGRWLTNFRPTWHPTREDLFVVGSMARPRQIELYGIDGSRLVTLTNPEFLGSVCSLNVIHPTRNVVSSLHIGMTHHHHTDGATYSVHTDTPFSKTMTFFITLKYRNSVYLLTYTGNTLHYTLPLILKPACHLSINVFVAELMQEIGGVSRIYKVTGYSGTLEFRTYLLCITVFNQRKDTLIKLLQIPGIDVCQVIMTTPLSLERGDKCHILVEGLVEIPCTSTKSYKLTCSAGRHFRVSRELMYSDGMVLLLEKTVSNIPQSSTVRTRIDIKTSVLYNDWCNLYFADFYCHKSVHYVTLVITKPGSEADVFCCPRLPLLDNYSNPFLTLHRNLENETTCYVCLDPHVEVFYTDKLDIINILRQNLGCMTSVEPRGTGHSNPEGIPKNKSCTVCNV</sequence>
<feature type="domain" description="Phytanoyl-CoA hydroxylase-interacting protein-like C-terminal" evidence="6">
    <location>
        <begin position="586"/>
        <end position="721"/>
    </location>
</feature>
<protein>
    <recommendedName>
        <fullName evidence="3">WD repeat-containing protein 76</fullName>
    </recommendedName>
</protein>
<dbReference type="PANTHER" id="PTHR14773">
    <property type="entry name" value="WD REPEAT-CONTAINING PROTEIN 76"/>
    <property type="match status" value="1"/>
</dbReference>
<dbReference type="Gene3D" id="2.130.10.10">
    <property type="entry name" value="YVTN repeat-like/Quinoprotein amine dehydrogenase"/>
    <property type="match status" value="2"/>
</dbReference>
<reference evidence="7" key="1">
    <citation type="submission" date="2019-08" db="EMBL/GenBank/DDBJ databases">
        <title>The improved chromosome-level genome for the pearl oyster Pinctada fucata martensii using PacBio sequencing and Hi-C.</title>
        <authorList>
            <person name="Zheng Z."/>
        </authorList>
    </citation>
    <scope>NUCLEOTIDE SEQUENCE</scope>
    <source>
        <strain evidence="7">ZZ-2019</strain>
        <tissue evidence="7">Adductor muscle</tissue>
    </source>
</reference>
<dbReference type="InterPro" id="IPR036322">
    <property type="entry name" value="WD40_repeat_dom_sf"/>
</dbReference>
<dbReference type="SMART" id="SM00320">
    <property type="entry name" value="WD40"/>
    <property type="match status" value="2"/>
</dbReference>
<dbReference type="EMBL" id="VSWD01000005">
    <property type="protein sequence ID" value="KAK3103121.1"/>
    <property type="molecule type" value="Genomic_DNA"/>
</dbReference>
<keyword evidence="5" id="KW-0677">Repeat</keyword>
<accession>A0AA88YJZ3</accession>
<keyword evidence="8" id="KW-1185">Reference proteome</keyword>
<keyword evidence="4" id="KW-0853">WD repeat</keyword>
<evidence type="ECO:0000256" key="4">
    <source>
        <dbReference type="ARBA" id="ARBA00022574"/>
    </source>
</evidence>
<name>A0AA88YJZ3_PINIB</name>
<dbReference type="GO" id="GO:0003677">
    <property type="term" value="F:DNA binding"/>
    <property type="evidence" value="ECO:0007669"/>
    <property type="project" value="TreeGrafter"/>
</dbReference>
<dbReference type="SUPFAM" id="SSF50978">
    <property type="entry name" value="WD40 repeat-like"/>
    <property type="match status" value="1"/>
</dbReference>
<dbReference type="InterPro" id="IPR045545">
    <property type="entry name" value="PHYIP/PHIPL_C"/>
</dbReference>
<evidence type="ECO:0000259" key="6">
    <source>
        <dbReference type="Pfam" id="PF19281"/>
    </source>
</evidence>
<comment type="caution">
    <text evidence="7">The sequence shown here is derived from an EMBL/GenBank/DDBJ whole genome shotgun (WGS) entry which is preliminary data.</text>
</comment>
<evidence type="ECO:0000256" key="1">
    <source>
        <dbReference type="ARBA" id="ARBA00002530"/>
    </source>
</evidence>
<dbReference type="PANTHER" id="PTHR14773:SF0">
    <property type="entry name" value="WD REPEAT-CONTAINING PROTEIN 76"/>
    <property type="match status" value="1"/>
</dbReference>
<dbReference type="InterPro" id="IPR050853">
    <property type="entry name" value="WD_repeat_DNA-damage-binding"/>
</dbReference>
<proteinExistence type="inferred from homology"/>
<dbReference type="GO" id="GO:2000001">
    <property type="term" value="P:regulation of DNA damage checkpoint"/>
    <property type="evidence" value="ECO:0007669"/>
    <property type="project" value="TreeGrafter"/>
</dbReference>
<comment type="function">
    <text evidence="1">Specifically binds 5-hydroxymethylcytosine (5hmC), suggesting that it acts as a specific reader of 5hmC.</text>
</comment>